<dbReference type="InterPro" id="IPR009003">
    <property type="entry name" value="Peptidase_S1_PA"/>
</dbReference>
<keyword evidence="5 14" id="KW-0732">Signal</keyword>
<dbReference type="PROSITE" id="PS00011">
    <property type="entry name" value="GLA_1"/>
    <property type="match status" value="1"/>
</dbReference>
<keyword evidence="20" id="KW-1185">Reference proteome</keyword>
<dbReference type="SMART" id="SM00069">
    <property type="entry name" value="GLA"/>
    <property type="match status" value="1"/>
</dbReference>
<comment type="subcellular location">
    <subcellularLocation>
        <location evidence="1">Secreted</location>
    </subcellularLocation>
</comment>
<feature type="active site" description="Charge relay system" evidence="11">
    <location>
        <position position="339"/>
    </location>
</feature>
<dbReference type="PROSITE" id="PS50026">
    <property type="entry name" value="EGF_3"/>
    <property type="match status" value="1"/>
</dbReference>
<evidence type="ECO:0000259" key="17">
    <source>
        <dbReference type="PROSITE" id="PS50998"/>
    </source>
</evidence>
<organism evidence="19 20">
    <name type="scientific">Nothobranchius furzeri</name>
    <name type="common">Turquoise killifish</name>
    <dbReference type="NCBI Taxonomy" id="105023"/>
    <lineage>
        <taxon>Eukaryota</taxon>
        <taxon>Metazoa</taxon>
        <taxon>Chordata</taxon>
        <taxon>Craniata</taxon>
        <taxon>Vertebrata</taxon>
        <taxon>Euteleostomi</taxon>
        <taxon>Actinopterygii</taxon>
        <taxon>Neopterygii</taxon>
        <taxon>Teleostei</taxon>
        <taxon>Neoteleostei</taxon>
        <taxon>Acanthomorphata</taxon>
        <taxon>Ovalentaria</taxon>
        <taxon>Atherinomorphae</taxon>
        <taxon>Cyprinodontiformes</taxon>
        <taxon>Nothobranchiidae</taxon>
        <taxon>Nothobranchius</taxon>
    </lineage>
</organism>
<dbReference type="InterPro" id="IPR043504">
    <property type="entry name" value="Peptidase_S1_PA_chymotrypsin"/>
</dbReference>
<dbReference type="Pfam" id="PF00008">
    <property type="entry name" value="EGF"/>
    <property type="match status" value="1"/>
</dbReference>
<feature type="chain" id="PRO_5044681230" evidence="14">
    <location>
        <begin position="21"/>
        <end position="496"/>
    </location>
</feature>
<evidence type="ECO:0000256" key="5">
    <source>
        <dbReference type="ARBA" id="ARBA00022729"/>
    </source>
</evidence>
<dbReference type="AlphaFoldDB" id="A0A8C6KK52"/>
<dbReference type="KEGG" id="nfu:107379926"/>
<dbReference type="PANTHER" id="PTHR24278">
    <property type="entry name" value="COAGULATION FACTOR"/>
    <property type="match status" value="1"/>
</dbReference>
<evidence type="ECO:0000259" key="16">
    <source>
        <dbReference type="PROSITE" id="PS50240"/>
    </source>
</evidence>
<feature type="domain" description="Gla" evidence="17">
    <location>
        <begin position="42"/>
        <end position="88"/>
    </location>
</feature>
<feature type="active site" description="Charge relay system" evidence="11">
    <location>
        <position position="294"/>
    </location>
</feature>
<dbReference type="GO" id="GO:0005615">
    <property type="term" value="C:extracellular space"/>
    <property type="evidence" value="ECO:0007669"/>
    <property type="project" value="TreeGrafter"/>
</dbReference>
<accession>A0A8C6KK52</accession>
<evidence type="ECO:0000256" key="8">
    <source>
        <dbReference type="ARBA" id="ARBA00022825"/>
    </source>
</evidence>
<dbReference type="CDD" id="cd00054">
    <property type="entry name" value="EGF_CA"/>
    <property type="match status" value="1"/>
</dbReference>
<dbReference type="CDD" id="cd00190">
    <property type="entry name" value="Tryp_SPc"/>
    <property type="match status" value="1"/>
</dbReference>
<dbReference type="FunFam" id="4.10.740.10:FF:000001">
    <property type="entry name" value="vitamin K-dependent protein S"/>
    <property type="match status" value="1"/>
</dbReference>
<dbReference type="Pfam" id="PF00089">
    <property type="entry name" value="Trypsin"/>
    <property type="match status" value="1"/>
</dbReference>
<dbReference type="InterPro" id="IPR035972">
    <property type="entry name" value="GLA-like_dom_SF"/>
</dbReference>
<dbReference type="Proteomes" id="UP000822369">
    <property type="component" value="Chromosome 11"/>
</dbReference>
<dbReference type="PROSITE" id="PS50240">
    <property type="entry name" value="TRYPSIN_DOM"/>
    <property type="match status" value="1"/>
</dbReference>
<dbReference type="GO" id="GO:0004252">
    <property type="term" value="F:serine-type endopeptidase activity"/>
    <property type="evidence" value="ECO:0007669"/>
    <property type="project" value="InterPro"/>
</dbReference>
<dbReference type="SUPFAM" id="SSF57630">
    <property type="entry name" value="GLA-domain"/>
    <property type="match status" value="1"/>
</dbReference>
<evidence type="ECO:0000256" key="13">
    <source>
        <dbReference type="RuleBase" id="RU363034"/>
    </source>
</evidence>
<dbReference type="InterPro" id="IPR033116">
    <property type="entry name" value="TRYPSIN_SER"/>
</dbReference>
<dbReference type="GO" id="GO:0006508">
    <property type="term" value="P:proteolysis"/>
    <property type="evidence" value="ECO:0007669"/>
    <property type="project" value="UniProtKB-KW"/>
</dbReference>
<dbReference type="Ensembl" id="ENSNFUT00015007283.1">
    <property type="protein sequence ID" value="ENSNFUP00015006924.1"/>
    <property type="gene ID" value="ENSNFUG00015003425.1"/>
</dbReference>
<dbReference type="PROSITE" id="PS00022">
    <property type="entry name" value="EGF_1"/>
    <property type="match status" value="1"/>
</dbReference>
<proteinExistence type="predicted"/>
<evidence type="ECO:0000256" key="11">
    <source>
        <dbReference type="PIRSR" id="PIRSR001143-1"/>
    </source>
</evidence>
<dbReference type="SMART" id="SM00181">
    <property type="entry name" value="EGF"/>
    <property type="match status" value="2"/>
</dbReference>
<dbReference type="InterPro" id="IPR018114">
    <property type="entry name" value="TRYPSIN_HIS"/>
</dbReference>
<reference evidence="19" key="3">
    <citation type="submission" date="2025-05" db="UniProtKB">
        <authorList>
            <consortium name="Ensembl"/>
        </authorList>
    </citation>
    <scope>IDENTIFICATION</scope>
</reference>
<dbReference type="PANTHER" id="PTHR24278:SF25">
    <property type="entry name" value="COAGULATION FACTOR IX"/>
    <property type="match status" value="1"/>
</dbReference>
<evidence type="ECO:0000256" key="7">
    <source>
        <dbReference type="ARBA" id="ARBA00022801"/>
    </source>
</evidence>
<evidence type="ECO:0000313" key="18">
    <source>
        <dbReference type="EMBL" id="KAF7211671.1"/>
    </source>
</evidence>
<keyword evidence="6" id="KW-0677">Repeat</keyword>
<keyword evidence="10" id="KW-0325">Glycoprotein</keyword>
<evidence type="ECO:0000256" key="3">
    <source>
        <dbReference type="ARBA" id="ARBA00022536"/>
    </source>
</evidence>
<reference evidence="18" key="2">
    <citation type="submission" date="2020-03" db="EMBL/GenBank/DDBJ databases">
        <title>Intra-Species Differences in Population Size shape Life History and Genome Evolution.</title>
        <authorList>
            <person name="Willemsen D."/>
            <person name="Cui R."/>
            <person name="Valenzano D.R."/>
        </authorList>
    </citation>
    <scope>NUCLEOTIDE SEQUENCE</scope>
    <source>
        <strain evidence="18">GRZ</strain>
        <tissue evidence="18">Whole</tissue>
    </source>
</reference>
<dbReference type="InterPro" id="IPR001254">
    <property type="entry name" value="Trypsin_dom"/>
</dbReference>
<dbReference type="GO" id="GO:0005509">
    <property type="term" value="F:calcium ion binding"/>
    <property type="evidence" value="ECO:0007669"/>
    <property type="project" value="InterPro"/>
</dbReference>
<evidence type="ECO:0000313" key="19">
    <source>
        <dbReference type="Ensembl" id="ENSNFUP00015006924.1"/>
    </source>
</evidence>
<evidence type="ECO:0000256" key="2">
    <source>
        <dbReference type="ARBA" id="ARBA00022525"/>
    </source>
</evidence>
<dbReference type="PROSITE" id="PS50998">
    <property type="entry name" value="GLA_2"/>
    <property type="match status" value="1"/>
</dbReference>
<dbReference type="PRINTS" id="PR00722">
    <property type="entry name" value="CHYMOTRYPSIN"/>
</dbReference>
<evidence type="ECO:0000313" key="20">
    <source>
        <dbReference type="Proteomes" id="UP000694548"/>
    </source>
</evidence>
<protein>
    <submittedName>
        <fullName evidence="18">Inactivator of coagulation factors Va and VIIIa</fullName>
    </submittedName>
    <submittedName>
        <fullName evidence="19">Zmp:0000001329</fullName>
    </submittedName>
</protein>
<dbReference type="Gene3D" id="4.10.740.10">
    <property type="entry name" value="Coagulation Factor IX"/>
    <property type="match status" value="1"/>
</dbReference>
<gene>
    <name evidence="19" type="primary">LOC107379926</name>
    <name evidence="18" type="synonym">proc</name>
    <name evidence="18" type="ORF">G4P62_006074</name>
</gene>
<feature type="domain" description="Peptidase S1" evidence="16">
    <location>
        <begin position="253"/>
        <end position="484"/>
    </location>
</feature>
<dbReference type="InterPro" id="IPR001314">
    <property type="entry name" value="Peptidase_S1A"/>
</dbReference>
<dbReference type="InterPro" id="IPR017857">
    <property type="entry name" value="Coagulation_fac-like_Gla_dom"/>
</dbReference>
<evidence type="ECO:0000256" key="14">
    <source>
        <dbReference type="SAM" id="SignalP"/>
    </source>
</evidence>
<keyword evidence="3 12" id="KW-0245">EGF-like domain</keyword>
<dbReference type="OrthoDB" id="5918597at2759"/>
<feature type="disulfide bond" evidence="12">
    <location>
        <begin position="114"/>
        <end position="123"/>
    </location>
</feature>
<feature type="domain" description="EGF-like" evidence="15">
    <location>
        <begin position="88"/>
        <end position="124"/>
    </location>
</feature>
<dbReference type="PRINTS" id="PR00001">
    <property type="entry name" value="GLABLOOD"/>
</dbReference>
<dbReference type="PROSITE" id="PS00135">
    <property type="entry name" value="TRYPSIN_SER"/>
    <property type="match status" value="1"/>
</dbReference>
<dbReference type="OMA" id="VPYHNTW"/>
<keyword evidence="4 13" id="KW-0645">Protease</keyword>
<dbReference type="Proteomes" id="UP000694548">
    <property type="component" value="Chromosome sgr06"/>
</dbReference>
<dbReference type="SMART" id="SM00179">
    <property type="entry name" value="EGF_CA"/>
    <property type="match status" value="1"/>
</dbReference>
<evidence type="ECO:0000256" key="9">
    <source>
        <dbReference type="ARBA" id="ARBA00023157"/>
    </source>
</evidence>
<dbReference type="InterPro" id="IPR012224">
    <property type="entry name" value="Pept_S1A_FX"/>
</dbReference>
<dbReference type="SUPFAM" id="SSF50494">
    <property type="entry name" value="Trypsin-like serine proteases"/>
    <property type="match status" value="1"/>
</dbReference>
<keyword evidence="9 12" id="KW-1015">Disulfide bond</keyword>
<evidence type="ECO:0000256" key="10">
    <source>
        <dbReference type="ARBA" id="ARBA00023180"/>
    </source>
</evidence>
<dbReference type="InterPro" id="IPR001881">
    <property type="entry name" value="EGF-like_Ca-bd_dom"/>
</dbReference>
<dbReference type="InterPro" id="IPR050442">
    <property type="entry name" value="Peptidase_S1_coag_factors"/>
</dbReference>
<dbReference type="SMART" id="SM00020">
    <property type="entry name" value="Tryp_SPc"/>
    <property type="match status" value="1"/>
</dbReference>
<keyword evidence="7 13" id="KW-0378">Hydrolase</keyword>
<dbReference type="Gene3D" id="2.10.25.10">
    <property type="entry name" value="Laminin"/>
    <property type="match status" value="2"/>
</dbReference>
<reference evidence="19" key="1">
    <citation type="submission" date="2014-08" db="EMBL/GenBank/DDBJ databases">
        <authorList>
            <person name="Senf B."/>
            <person name="Petzold A."/>
            <person name="Downie B.R."/>
            <person name="Koch P."/>
            <person name="Platzer M."/>
        </authorList>
    </citation>
    <scope>NUCLEOTIDE SEQUENCE [LARGE SCALE GENOMIC DNA]</scope>
    <source>
        <strain evidence="19">GRZ</strain>
    </source>
</reference>
<dbReference type="GO" id="GO:0007596">
    <property type="term" value="P:blood coagulation"/>
    <property type="evidence" value="ECO:0007669"/>
    <property type="project" value="InterPro"/>
</dbReference>
<evidence type="ECO:0000259" key="15">
    <source>
        <dbReference type="PROSITE" id="PS50026"/>
    </source>
</evidence>
<dbReference type="Gene3D" id="2.40.10.10">
    <property type="entry name" value="Trypsin-like serine proteases"/>
    <property type="match status" value="2"/>
</dbReference>
<feature type="active site" description="Charge relay system" evidence="11">
    <location>
        <position position="436"/>
    </location>
</feature>
<dbReference type="Pfam" id="PF00594">
    <property type="entry name" value="Gla"/>
    <property type="match status" value="1"/>
</dbReference>
<evidence type="ECO:0000256" key="6">
    <source>
        <dbReference type="ARBA" id="ARBA00022737"/>
    </source>
</evidence>
<dbReference type="GeneID" id="107379926"/>
<comment type="caution">
    <text evidence="12">Lacks conserved residue(s) required for the propagation of feature annotation.</text>
</comment>
<dbReference type="InterPro" id="IPR000294">
    <property type="entry name" value="GLA_domain"/>
</dbReference>
<dbReference type="FunFam" id="2.40.10.10:FF:000120">
    <property type="entry name" value="Putative serine protease"/>
    <property type="match status" value="1"/>
</dbReference>
<keyword evidence="8 13" id="KW-0720">Serine protease</keyword>
<dbReference type="EMBL" id="JAAVVJ010000011">
    <property type="protein sequence ID" value="KAF7211671.1"/>
    <property type="molecule type" value="Genomic_DNA"/>
</dbReference>
<dbReference type="GeneTree" id="ENSGT00940000165072"/>
<sequence>MLSTALALSGLLACFLLIECSVFLDPRDAVQLLRSSSRRRRANSFSLEELLPGDLERECYEELCSQEEAAEIFQSQETTMEFWYRYKNLNPCSTNPCLNGGICTVGRGGFTCLCPPTYQGKICDSAVSECRYKNGGCLQYCRNLEGGTGVQCGCADGFRLETDGKSCTPTVEFPCGRQQGPMAYYSRSLFDSSEDVNVTMEMDRILVGNSSTVGEVSDKNTTETLKEFLTAHPTSSSTGVKEEPEGAELSPRIVGGNLERAGGSPWQVLIHRSDGFGFCGGTLILDQWVISAAHCFEQSADHVTIGDYDRNRPDPGEQTIKIQKVIVHPHFHPFTFDSDIALLYLAQPVVRSFTAIPACLPDAHLSEYLLKDETRGVVTGWGATRYLQRSSRFLRKVTLPVVRYQDCSASTDQVITDNMFCAGYLDANMDACSGDSGSPFIVHYRGAGFLTGVVSWGEECAAKGKFGVYTRLGNFLSWIRDTMQKLDLNGTQIQSE</sequence>
<evidence type="ECO:0000256" key="4">
    <source>
        <dbReference type="ARBA" id="ARBA00022670"/>
    </source>
</evidence>
<name>A0A8C6KK52_NOTFU</name>
<dbReference type="FunFam" id="2.10.25.10:FF:000321">
    <property type="entry name" value="Protein delta homolog 1"/>
    <property type="match status" value="1"/>
</dbReference>
<keyword evidence="2" id="KW-0964">Secreted</keyword>
<evidence type="ECO:0000256" key="12">
    <source>
        <dbReference type="PROSITE-ProRule" id="PRU00076"/>
    </source>
</evidence>
<dbReference type="PROSITE" id="PS00134">
    <property type="entry name" value="TRYPSIN_HIS"/>
    <property type="match status" value="1"/>
</dbReference>
<evidence type="ECO:0000256" key="1">
    <source>
        <dbReference type="ARBA" id="ARBA00004613"/>
    </source>
</evidence>
<dbReference type="InterPro" id="IPR000742">
    <property type="entry name" value="EGF"/>
</dbReference>
<dbReference type="Pfam" id="PF14670">
    <property type="entry name" value="FXa_inhibition"/>
    <property type="match status" value="1"/>
</dbReference>
<dbReference type="RefSeq" id="XP_015806378.1">
    <property type="nucleotide sequence ID" value="XM_015950892.3"/>
</dbReference>
<dbReference type="SUPFAM" id="SSF57196">
    <property type="entry name" value="EGF/Laminin"/>
    <property type="match status" value="2"/>
</dbReference>
<feature type="signal peptide" evidence="14">
    <location>
        <begin position="1"/>
        <end position="20"/>
    </location>
</feature>
<dbReference type="PIRSF" id="PIRSF001143">
    <property type="entry name" value="Factor_X"/>
    <property type="match status" value="1"/>
</dbReference>